<dbReference type="InterPro" id="IPR027417">
    <property type="entry name" value="P-loop_NTPase"/>
</dbReference>
<keyword evidence="4" id="KW-0067">ATP-binding</keyword>
<keyword evidence="1" id="KW-0175">Coiled coil</keyword>
<dbReference type="InterPro" id="IPR041682">
    <property type="entry name" value="AAA_14"/>
</dbReference>
<dbReference type="Pfam" id="PF13635">
    <property type="entry name" value="DUF4143"/>
    <property type="match status" value="1"/>
</dbReference>
<evidence type="ECO:0000259" key="2">
    <source>
        <dbReference type="Pfam" id="PF13173"/>
    </source>
</evidence>
<evidence type="ECO:0000256" key="1">
    <source>
        <dbReference type="SAM" id="Coils"/>
    </source>
</evidence>
<organism evidence="4 5">
    <name type="scientific">Brevibacterium otitidis</name>
    <dbReference type="NCBI Taxonomy" id="53364"/>
    <lineage>
        <taxon>Bacteria</taxon>
        <taxon>Bacillati</taxon>
        <taxon>Actinomycetota</taxon>
        <taxon>Actinomycetes</taxon>
        <taxon>Micrococcales</taxon>
        <taxon>Brevibacteriaceae</taxon>
        <taxon>Brevibacterium</taxon>
    </lineage>
</organism>
<dbReference type="Pfam" id="PF13173">
    <property type="entry name" value="AAA_14"/>
    <property type="match status" value="1"/>
</dbReference>
<evidence type="ECO:0000313" key="4">
    <source>
        <dbReference type="EMBL" id="MFB9774864.1"/>
    </source>
</evidence>
<proteinExistence type="predicted"/>
<dbReference type="EMBL" id="JBHMAU010000003">
    <property type="protein sequence ID" value="MFB9774864.1"/>
    <property type="molecule type" value="Genomic_DNA"/>
</dbReference>
<comment type="caution">
    <text evidence="4">The sequence shown here is derived from an EMBL/GenBank/DDBJ whole genome shotgun (WGS) entry which is preliminary data.</text>
</comment>
<dbReference type="SUPFAM" id="SSF52540">
    <property type="entry name" value="P-loop containing nucleoside triphosphate hydrolases"/>
    <property type="match status" value="1"/>
</dbReference>
<dbReference type="PANTHER" id="PTHR43566:SF2">
    <property type="entry name" value="DUF4143 DOMAIN-CONTAINING PROTEIN"/>
    <property type="match status" value="1"/>
</dbReference>
<dbReference type="InterPro" id="IPR025420">
    <property type="entry name" value="DUF4143"/>
</dbReference>
<dbReference type="Proteomes" id="UP001589707">
    <property type="component" value="Unassembled WGS sequence"/>
</dbReference>
<dbReference type="RefSeq" id="WP_376837505.1">
    <property type="nucleotide sequence ID" value="NZ_JBHMAU010000003.1"/>
</dbReference>
<sequence>MNEVYKQRAVDQILGELIKGMGAVLIEGPRGCGKTSTGLHHSRSSIRLDRSPELVQLAELNPQALLEGDNPRLVDEWQLAPSLWNAMRHEIDDRQQQGQFILSGSAQPASDITRHSGTGRFGRLRMRPMALAESEASSSEISLSALKGAETVSARSPLSYQALAEQAVRGGWPGLLGVPTRQAVLFNRSYCDDLCDSDIPAAVGVRHDPSRMRRVLQSIARNIAAEASAQSLRRDVSGADAPLSYGTVNAYLDSLETVFALDNLPAWSVNLRSKSRLRTAPKLQLADPALACAVLGIGADRLAKSPEYFGQVFEAMVIRDLRTLASAESGQVYHYRDSTGLEIDAIIEYPDDGHWGACEVKLGQSQVEAAERNLIKLRDERVDLDRVGEPAFLAVVTGTEYAYTLPSGVHVIPLGTLGI</sequence>
<dbReference type="PANTHER" id="PTHR43566">
    <property type="entry name" value="CONSERVED PROTEIN"/>
    <property type="match status" value="1"/>
</dbReference>
<name>A0ABV5WXV1_9MICO</name>
<feature type="coiled-coil region" evidence="1">
    <location>
        <begin position="360"/>
        <end position="387"/>
    </location>
</feature>
<evidence type="ECO:0000259" key="3">
    <source>
        <dbReference type="Pfam" id="PF13635"/>
    </source>
</evidence>
<keyword evidence="5" id="KW-1185">Reference proteome</keyword>
<feature type="domain" description="DUF4143" evidence="3">
    <location>
        <begin position="197"/>
        <end position="362"/>
    </location>
</feature>
<feature type="domain" description="AAA" evidence="2">
    <location>
        <begin position="23"/>
        <end position="133"/>
    </location>
</feature>
<keyword evidence="4" id="KW-0547">Nucleotide-binding</keyword>
<accession>A0ABV5WXV1</accession>
<gene>
    <name evidence="4" type="ORF">ACFFN1_00215</name>
</gene>
<protein>
    <submittedName>
        <fullName evidence="4">ATP-binding protein</fullName>
    </submittedName>
</protein>
<evidence type="ECO:0000313" key="5">
    <source>
        <dbReference type="Proteomes" id="UP001589707"/>
    </source>
</evidence>
<reference evidence="4 5" key="1">
    <citation type="submission" date="2024-09" db="EMBL/GenBank/DDBJ databases">
        <authorList>
            <person name="Sun Q."/>
            <person name="Mori K."/>
        </authorList>
    </citation>
    <scope>NUCLEOTIDE SEQUENCE [LARGE SCALE GENOMIC DNA]</scope>
    <source>
        <strain evidence="4 5">JCM 11683</strain>
    </source>
</reference>
<dbReference type="GO" id="GO:0005524">
    <property type="term" value="F:ATP binding"/>
    <property type="evidence" value="ECO:0007669"/>
    <property type="project" value="UniProtKB-KW"/>
</dbReference>